<accession>A0A5P2C7K6</accession>
<gene>
    <name evidence="1" type="ORF">DEJ48_03110</name>
</gene>
<dbReference type="OrthoDB" id="9790035at2"/>
<dbReference type="SUPFAM" id="SSF51905">
    <property type="entry name" value="FAD/NAD(P)-binding domain"/>
    <property type="match status" value="1"/>
</dbReference>
<protein>
    <submittedName>
        <fullName evidence="1">Pyridine nucleotide-disulfide oxidoreductase</fullName>
    </submittedName>
</protein>
<reference evidence="1 2" key="1">
    <citation type="submission" date="2018-05" db="EMBL/GenBank/DDBJ databases">
        <title>Streptomyces venezuelae.</title>
        <authorList>
            <person name="Kim W."/>
            <person name="Lee N."/>
            <person name="Cho B.-K."/>
        </authorList>
    </citation>
    <scope>NUCLEOTIDE SEQUENCE [LARGE SCALE GENOMIC DNA]</scope>
    <source>
        <strain evidence="1 2">ATCC 14584</strain>
    </source>
</reference>
<evidence type="ECO:0000313" key="1">
    <source>
        <dbReference type="EMBL" id="QES38755.1"/>
    </source>
</evidence>
<proteinExistence type="predicted"/>
<dbReference type="EMBL" id="CP029192">
    <property type="protein sequence ID" value="QES38755.1"/>
    <property type="molecule type" value="Genomic_DNA"/>
</dbReference>
<dbReference type="Gene3D" id="3.50.50.60">
    <property type="entry name" value="FAD/NAD(P)-binding domain"/>
    <property type="match status" value="1"/>
</dbReference>
<evidence type="ECO:0000313" key="2">
    <source>
        <dbReference type="Proteomes" id="UP000322927"/>
    </source>
</evidence>
<sequence>MAGVLTAGVLAGRMDEVVLVDRDRMPETAGPRRGLPQARHAHLVMSGGASVIDTLLPGTVDAWVAAGARKLGVTDDMVLLGARGWFPRRPDTKFLISCTRDLLDAVVRERVLALPQVALREGAEAVELLGDRRRVAGAAVRDIDSGAVENLDADLVVDASGRGSQASRHLARLGLPAVREEVVDAGQVYATRLFRAPPGAEDFPLVSIQADPRAGSPGCGATLLPVEGGRWLVTIAGTRGGEPTRDAADFEPFARSLRDPLLADLISRAEPLTDVHLTRSTVNRRRRFDRLPAAPDGFIALGDATATFNPVYGQGLSVAAHSVAGLDRALGERPAHQEGFARHVQRSVARATSGPWDLATGEDLNYPGTTGRRLPPAARLLRGYTQRMMRTATGNTVVLRALTDLMTLSAPLTCLARPQVLLGVVRGPGRDAQTGPSITPEELAVCGLSSTRR</sequence>
<dbReference type="PANTHER" id="PTHR43422:SF3">
    <property type="entry name" value="THIAMINE THIAZOLE SYNTHASE"/>
    <property type="match status" value="1"/>
</dbReference>
<dbReference type="PANTHER" id="PTHR43422">
    <property type="entry name" value="THIAMINE THIAZOLE SYNTHASE"/>
    <property type="match status" value="1"/>
</dbReference>
<dbReference type="Proteomes" id="UP000322927">
    <property type="component" value="Chromosome"/>
</dbReference>
<name>A0A5P2C7K6_STRVZ</name>
<dbReference type="InterPro" id="IPR036188">
    <property type="entry name" value="FAD/NAD-bd_sf"/>
</dbReference>
<organism evidence="1 2">
    <name type="scientific">Streptomyces venezuelae</name>
    <dbReference type="NCBI Taxonomy" id="54571"/>
    <lineage>
        <taxon>Bacteria</taxon>
        <taxon>Bacillati</taxon>
        <taxon>Actinomycetota</taxon>
        <taxon>Actinomycetes</taxon>
        <taxon>Kitasatosporales</taxon>
        <taxon>Streptomycetaceae</taxon>
        <taxon>Streptomyces</taxon>
    </lineage>
</organism>
<dbReference type="AlphaFoldDB" id="A0A5P2C7K6"/>